<keyword evidence="1 4" id="KW-0808">Transferase</keyword>
<dbReference type="GO" id="GO:0016747">
    <property type="term" value="F:acyltransferase activity, transferring groups other than amino-acyl groups"/>
    <property type="evidence" value="ECO:0007669"/>
    <property type="project" value="InterPro"/>
</dbReference>
<dbReference type="CDD" id="cd04301">
    <property type="entry name" value="NAT_SF"/>
    <property type="match status" value="1"/>
</dbReference>
<name>A0A1Y4T014_9FIRM</name>
<organism evidence="4 5">
    <name type="scientific">Massilimicrobiota timonensis</name>
    <dbReference type="NCBI Taxonomy" id="1776392"/>
    <lineage>
        <taxon>Bacteria</taxon>
        <taxon>Bacillati</taxon>
        <taxon>Bacillota</taxon>
        <taxon>Erysipelotrichia</taxon>
        <taxon>Erysipelotrichales</taxon>
        <taxon>Erysipelotrichaceae</taxon>
        <taxon>Massilimicrobiota</taxon>
    </lineage>
</organism>
<dbReference type="InterPro" id="IPR016181">
    <property type="entry name" value="Acyl_CoA_acyltransferase"/>
</dbReference>
<dbReference type="AlphaFoldDB" id="A0A1Y4T014"/>
<feature type="domain" description="N-acetyltransferase" evidence="3">
    <location>
        <begin position="4"/>
        <end position="148"/>
    </location>
</feature>
<keyword evidence="2" id="KW-0012">Acyltransferase</keyword>
<dbReference type="EMBL" id="NFLJ01000007">
    <property type="protein sequence ID" value="OUQ35527.1"/>
    <property type="molecule type" value="Genomic_DNA"/>
</dbReference>
<sequence>MGIIEVKQRDERLTQDLLKVWESSVRATHLFLSNDEINQIKQYVPEALKNISILLVSQKEDKTPTGFMGIADHMLEMLFIGDEYRGQGMGKELLQYGIDHYAVNKLAVNEQNPLAKGFYEHMGFEVYKRTELDEQGEPYPLLYMQRIEKEISKT</sequence>
<proteinExistence type="predicted"/>
<evidence type="ECO:0000313" key="5">
    <source>
        <dbReference type="Proteomes" id="UP000195305"/>
    </source>
</evidence>
<comment type="caution">
    <text evidence="4">The sequence shown here is derived from an EMBL/GenBank/DDBJ whole genome shotgun (WGS) entry which is preliminary data.</text>
</comment>
<dbReference type="PANTHER" id="PTHR43800:SF1">
    <property type="entry name" value="PEPTIDYL-LYSINE N-ACETYLTRANSFERASE YJAB"/>
    <property type="match status" value="1"/>
</dbReference>
<evidence type="ECO:0000256" key="1">
    <source>
        <dbReference type="ARBA" id="ARBA00022679"/>
    </source>
</evidence>
<gene>
    <name evidence="4" type="ORF">B5E75_03195</name>
</gene>
<dbReference type="PROSITE" id="PS51186">
    <property type="entry name" value="GNAT"/>
    <property type="match status" value="1"/>
</dbReference>
<keyword evidence="5" id="KW-1185">Reference proteome</keyword>
<dbReference type="OrthoDB" id="9789605at2"/>
<dbReference type="InterPro" id="IPR000182">
    <property type="entry name" value="GNAT_dom"/>
</dbReference>
<dbReference type="Gene3D" id="3.40.630.30">
    <property type="match status" value="1"/>
</dbReference>
<reference evidence="4 5" key="1">
    <citation type="journal article" date="2018" name="BMC Genomics">
        <title>Whole genome sequencing and function prediction of 133 gut anaerobes isolated from chicken caecum in pure cultures.</title>
        <authorList>
            <person name="Medvecky M."/>
            <person name="Cejkova D."/>
            <person name="Polansky O."/>
            <person name="Karasova D."/>
            <person name="Kubasova T."/>
            <person name="Cizek A."/>
            <person name="Rychlik I."/>
        </authorList>
    </citation>
    <scope>NUCLEOTIDE SEQUENCE [LARGE SCALE GENOMIC DNA]</scope>
    <source>
        <strain evidence="4 5">An13</strain>
    </source>
</reference>
<evidence type="ECO:0000313" key="4">
    <source>
        <dbReference type="EMBL" id="OUQ35527.1"/>
    </source>
</evidence>
<evidence type="ECO:0000256" key="2">
    <source>
        <dbReference type="ARBA" id="ARBA00023315"/>
    </source>
</evidence>
<dbReference type="RefSeq" id="WP_087357345.1">
    <property type="nucleotide sequence ID" value="NZ_AP031415.1"/>
</dbReference>
<dbReference type="Proteomes" id="UP000195305">
    <property type="component" value="Unassembled WGS sequence"/>
</dbReference>
<dbReference type="SUPFAM" id="SSF55729">
    <property type="entry name" value="Acyl-CoA N-acyltransferases (Nat)"/>
    <property type="match status" value="1"/>
</dbReference>
<accession>A0A1Y4T014</accession>
<protein>
    <submittedName>
        <fullName evidence="4">GNAT family N-acetyltransferase</fullName>
    </submittedName>
</protein>
<dbReference type="PANTHER" id="PTHR43800">
    <property type="entry name" value="PEPTIDYL-LYSINE N-ACETYLTRANSFERASE YJAB"/>
    <property type="match status" value="1"/>
</dbReference>
<dbReference type="Pfam" id="PF13673">
    <property type="entry name" value="Acetyltransf_10"/>
    <property type="match status" value="1"/>
</dbReference>
<evidence type="ECO:0000259" key="3">
    <source>
        <dbReference type="PROSITE" id="PS51186"/>
    </source>
</evidence>